<evidence type="ECO:0000313" key="4">
    <source>
        <dbReference type="EMBL" id="GGC73570.1"/>
    </source>
</evidence>
<dbReference type="InterPro" id="IPR006222">
    <property type="entry name" value="GCVT_N"/>
</dbReference>
<gene>
    <name evidence="4" type="ORF">GCM10011410_28390</name>
</gene>
<reference evidence="4" key="1">
    <citation type="journal article" date="2014" name="Int. J. Syst. Evol. Microbiol.">
        <title>Complete genome sequence of Corynebacterium casei LMG S-19264T (=DSM 44701T), isolated from a smear-ripened cheese.</title>
        <authorList>
            <consortium name="US DOE Joint Genome Institute (JGI-PGF)"/>
            <person name="Walter F."/>
            <person name="Albersmeier A."/>
            <person name="Kalinowski J."/>
            <person name="Ruckert C."/>
        </authorList>
    </citation>
    <scope>NUCLEOTIDE SEQUENCE</scope>
    <source>
        <strain evidence="4">CGMCC 1.15478</strain>
    </source>
</reference>
<protein>
    <submittedName>
        <fullName evidence="4">Glycine cleavage system protein T</fullName>
    </submittedName>
</protein>
<dbReference type="InterPro" id="IPR017703">
    <property type="entry name" value="YgfZ/GCV_T_CS"/>
</dbReference>
<organism evidence="4 5">
    <name type="scientific">Hoyosella rhizosphaerae</name>
    <dbReference type="NCBI Taxonomy" id="1755582"/>
    <lineage>
        <taxon>Bacteria</taxon>
        <taxon>Bacillati</taxon>
        <taxon>Actinomycetota</taxon>
        <taxon>Actinomycetes</taxon>
        <taxon>Mycobacteriales</taxon>
        <taxon>Hoyosellaceae</taxon>
        <taxon>Hoyosella</taxon>
    </lineage>
</organism>
<dbReference type="NCBIfam" id="TIGR03317">
    <property type="entry name" value="ygfZ_signature"/>
    <property type="match status" value="1"/>
</dbReference>
<dbReference type="PANTHER" id="PTHR22602">
    <property type="entry name" value="TRANSFERASE CAF17, MITOCHONDRIAL-RELATED"/>
    <property type="match status" value="1"/>
</dbReference>
<evidence type="ECO:0000259" key="3">
    <source>
        <dbReference type="Pfam" id="PF01571"/>
    </source>
</evidence>
<dbReference type="InterPro" id="IPR027266">
    <property type="entry name" value="TrmE/GcvT-like"/>
</dbReference>
<keyword evidence="1" id="KW-0809">Transit peptide</keyword>
<evidence type="ECO:0000313" key="5">
    <source>
        <dbReference type="Proteomes" id="UP000641514"/>
    </source>
</evidence>
<evidence type="ECO:0000256" key="2">
    <source>
        <dbReference type="SAM" id="MobiDB-lite"/>
    </source>
</evidence>
<dbReference type="Pfam" id="PF01571">
    <property type="entry name" value="GCV_T"/>
    <property type="match status" value="1"/>
</dbReference>
<reference evidence="4" key="2">
    <citation type="submission" date="2020-09" db="EMBL/GenBank/DDBJ databases">
        <authorList>
            <person name="Sun Q."/>
            <person name="Zhou Y."/>
        </authorList>
    </citation>
    <scope>NUCLEOTIDE SEQUENCE</scope>
    <source>
        <strain evidence="4">CGMCC 1.15478</strain>
    </source>
</reference>
<sequence length="451" mass="49499">MRRKVAHFPMPHEESFEHAITTERSEIISVKDGSIRITQFAIECYQYLLSHTVQRIIRSGRTIGDVAVDNVSDTPSSPQPPNTTQPALTYMSPLLVSPGAVRPPEGLPDSGVAWHFGDPFPEQRATTQAAAIVDRSHRGVLTVTGPERLTWLHSLTSQHFTELKDGESTESLLLDVNGRIEQHFVATELDGTVWIDTEAEKIDSLLAFLTKMIFWSKVEVNAVPYAVLTLLGPEVPQHDVPAPQLGEAVALPDGGLARKLAWPSEHRWDLLVPRDQLTQWWATATDSGIRPVGTWAFEALRVAGLRPRIGIDTDDRTIPHEARWIGGTAEHGAVHLNKGCYRGQETVARVHNLGKPPRHLVLLHLDGSAEERPETGDPVLANGRTVGRIGTVVDHFEDGVIALALVKRSITTDTPLAAAKDTIAASIDPDSVPNYDVVQAGRAAVERLRQR</sequence>
<feature type="domain" description="GCVT N-terminal" evidence="3">
    <location>
        <begin position="122"/>
        <end position="234"/>
    </location>
</feature>
<proteinExistence type="predicted"/>
<name>A0A916UI50_9ACTN</name>
<dbReference type="GO" id="GO:0016226">
    <property type="term" value="P:iron-sulfur cluster assembly"/>
    <property type="evidence" value="ECO:0007669"/>
    <property type="project" value="TreeGrafter"/>
</dbReference>
<keyword evidence="5" id="KW-1185">Reference proteome</keyword>
<dbReference type="AlphaFoldDB" id="A0A916UI50"/>
<dbReference type="Gene3D" id="3.30.1360.120">
    <property type="entry name" value="Probable tRNA modification gtpase trme, domain 1"/>
    <property type="match status" value="1"/>
</dbReference>
<dbReference type="InterPro" id="IPR045179">
    <property type="entry name" value="YgfZ/GcvT"/>
</dbReference>
<dbReference type="Proteomes" id="UP000641514">
    <property type="component" value="Unassembled WGS sequence"/>
</dbReference>
<dbReference type="EMBL" id="BMJH01000003">
    <property type="protein sequence ID" value="GGC73570.1"/>
    <property type="molecule type" value="Genomic_DNA"/>
</dbReference>
<accession>A0A916UI50</accession>
<comment type="caution">
    <text evidence="4">The sequence shown here is derived from an EMBL/GenBank/DDBJ whole genome shotgun (WGS) entry which is preliminary data.</text>
</comment>
<evidence type="ECO:0000256" key="1">
    <source>
        <dbReference type="ARBA" id="ARBA00022946"/>
    </source>
</evidence>
<dbReference type="SUPFAM" id="SSF103025">
    <property type="entry name" value="Folate-binding domain"/>
    <property type="match status" value="1"/>
</dbReference>
<feature type="region of interest" description="Disordered" evidence="2">
    <location>
        <begin position="68"/>
        <end position="88"/>
    </location>
</feature>
<dbReference type="PANTHER" id="PTHR22602:SF0">
    <property type="entry name" value="TRANSFERASE CAF17, MITOCHONDRIAL-RELATED"/>
    <property type="match status" value="1"/>
</dbReference>